<reference evidence="1" key="1">
    <citation type="submission" date="2019-08" db="EMBL/GenBank/DDBJ databases">
        <authorList>
            <person name="Kucharzyk K."/>
            <person name="Murdoch R.W."/>
            <person name="Higgins S."/>
            <person name="Loffler F."/>
        </authorList>
    </citation>
    <scope>NUCLEOTIDE SEQUENCE</scope>
</reference>
<dbReference type="EMBL" id="VSSQ01022809">
    <property type="protein sequence ID" value="MPM69344.1"/>
    <property type="molecule type" value="Genomic_DNA"/>
</dbReference>
<sequence length="78" mass="8574">MAGLRFNSTDNFVRTTVNGDRISKIKTVPVRLNTTCEAAARFAGKLAPIAARIAVMVVPILLPNRIGKAACREMLFWE</sequence>
<comment type="caution">
    <text evidence="1">The sequence shown here is derived from an EMBL/GenBank/DDBJ whole genome shotgun (WGS) entry which is preliminary data.</text>
</comment>
<gene>
    <name evidence="1" type="ORF">SDC9_116289</name>
</gene>
<evidence type="ECO:0000313" key="1">
    <source>
        <dbReference type="EMBL" id="MPM69344.1"/>
    </source>
</evidence>
<proteinExistence type="predicted"/>
<organism evidence="1">
    <name type="scientific">bioreactor metagenome</name>
    <dbReference type="NCBI Taxonomy" id="1076179"/>
    <lineage>
        <taxon>unclassified sequences</taxon>
        <taxon>metagenomes</taxon>
        <taxon>ecological metagenomes</taxon>
    </lineage>
</organism>
<dbReference type="AlphaFoldDB" id="A0A645C5W2"/>
<name>A0A645C5W2_9ZZZZ</name>
<accession>A0A645C5W2</accession>
<protein>
    <submittedName>
        <fullName evidence="1">Uncharacterized protein</fullName>
    </submittedName>
</protein>